<evidence type="ECO:0000313" key="2">
    <source>
        <dbReference type="EMBL" id="KHJ93856.1"/>
    </source>
</evidence>
<proteinExistence type="predicted"/>
<name>A0A0B1TCL1_OESDE</name>
<keyword evidence="2" id="KW-0645">Protease</keyword>
<dbReference type="GO" id="GO:0006508">
    <property type="term" value="P:proteolysis"/>
    <property type="evidence" value="ECO:0007669"/>
    <property type="project" value="UniProtKB-KW"/>
</dbReference>
<dbReference type="GO" id="GO:0008234">
    <property type="term" value="F:cysteine-type peptidase activity"/>
    <property type="evidence" value="ECO:0007669"/>
    <property type="project" value="InterPro"/>
</dbReference>
<evidence type="ECO:0000259" key="1">
    <source>
        <dbReference type="Pfam" id="PF00112"/>
    </source>
</evidence>
<accession>A0A0B1TCL1</accession>
<keyword evidence="3" id="KW-1185">Reference proteome</keyword>
<dbReference type="Pfam" id="PF00112">
    <property type="entry name" value="Peptidase_C1"/>
    <property type="match status" value="1"/>
</dbReference>
<dbReference type="Proteomes" id="UP000053660">
    <property type="component" value="Unassembled WGS sequence"/>
</dbReference>
<evidence type="ECO:0000313" key="3">
    <source>
        <dbReference type="Proteomes" id="UP000053660"/>
    </source>
</evidence>
<dbReference type="EMBL" id="KN550569">
    <property type="protein sequence ID" value="KHJ93856.1"/>
    <property type="molecule type" value="Genomic_DNA"/>
</dbReference>
<dbReference type="InterPro" id="IPR038765">
    <property type="entry name" value="Papain-like_cys_pep_sf"/>
</dbReference>
<keyword evidence="2" id="KW-0378">Hydrolase</keyword>
<feature type="domain" description="Peptidase C1A papain C-terminal" evidence="1">
    <location>
        <begin position="13"/>
        <end position="137"/>
    </location>
</feature>
<dbReference type="InterPro" id="IPR000668">
    <property type="entry name" value="Peptidase_C1A_C"/>
</dbReference>
<reference evidence="2 3" key="1">
    <citation type="submission" date="2014-03" db="EMBL/GenBank/DDBJ databases">
        <title>Draft genome of the hookworm Oesophagostomum dentatum.</title>
        <authorList>
            <person name="Mitreva M."/>
        </authorList>
    </citation>
    <scope>NUCLEOTIDE SEQUENCE [LARGE SCALE GENOMIC DNA]</scope>
    <source>
        <strain evidence="2 3">OD-Hann</strain>
    </source>
</reference>
<organism evidence="2 3">
    <name type="scientific">Oesophagostomum dentatum</name>
    <name type="common">Nodular worm</name>
    <dbReference type="NCBI Taxonomy" id="61180"/>
    <lineage>
        <taxon>Eukaryota</taxon>
        <taxon>Metazoa</taxon>
        <taxon>Ecdysozoa</taxon>
        <taxon>Nematoda</taxon>
        <taxon>Chromadorea</taxon>
        <taxon>Rhabditida</taxon>
        <taxon>Rhabditina</taxon>
        <taxon>Rhabditomorpha</taxon>
        <taxon>Strongyloidea</taxon>
        <taxon>Strongylidae</taxon>
        <taxon>Oesophagostomum</taxon>
    </lineage>
</organism>
<protein>
    <submittedName>
        <fullName evidence="2">Papain family cysteine protease</fullName>
    </submittedName>
</protein>
<sequence>MPKPIILTFFLHRCHGGNPITAWMYVKQHGTCSGGPYNPSATNACKPYPFHPCGYHYEPPYLGDCPKDGYEKPACKEECQPGFSKKYDQNKIYVEKHYKVRKSVKDIQKEILVFGPVQAAITVYEDFYHYRKGIYWLSSNNLNFIL</sequence>
<dbReference type="Gene3D" id="3.90.70.10">
    <property type="entry name" value="Cysteine proteinases"/>
    <property type="match status" value="1"/>
</dbReference>
<gene>
    <name evidence="2" type="ORF">OESDEN_06226</name>
</gene>
<dbReference type="SUPFAM" id="SSF54001">
    <property type="entry name" value="Cysteine proteinases"/>
    <property type="match status" value="1"/>
</dbReference>
<dbReference type="AlphaFoldDB" id="A0A0B1TCL1"/>
<dbReference type="OrthoDB" id="5859020at2759"/>